<evidence type="ECO:0000313" key="1">
    <source>
        <dbReference type="EMBL" id="QKU35644.1"/>
    </source>
</evidence>
<proteinExistence type="predicted"/>
<reference evidence="1" key="2">
    <citation type="journal article" date="2018" name="Nat. Commun.">
        <title>Tailed giant Tupanvirus possesses the most complete translational apparatus of the known virosphere.</title>
        <authorList>
            <person name="Abrahao J."/>
            <person name="Silva L."/>
            <person name="Silva L.S."/>
            <person name="Khalil J.Y.B."/>
            <person name="Rodrigues R."/>
            <person name="Arantes T."/>
            <person name="Assis F."/>
            <person name="Boratto P."/>
            <person name="Andrade M."/>
            <person name="Kroon E.G."/>
            <person name="Ribeiro B."/>
            <person name="Bergier I."/>
            <person name="Seligmann H."/>
            <person name="Ghigo E."/>
            <person name="Colson P."/>
            <person name="Levasseur A."/>
            <person name="Kroemer G."/>
            <person name="Raoult D."/>
            <person name="La Scola B."/>
        </authorList>
    </citation>
    <scope>NUCLEOTIDE SEQUENCE [LARGE SCALE GENOMIC DNA]</scope>
    <source>
        <strain evidence="1">Soda lake</strain>
    </source>
</reference>
<organism evidence="1">
    <name type="scientific">Tupanvirus soda lake</name>
    <dbReference type="NCBI Taxonomy" id="2126985"/>
    <lineage>
        <taxon>Viruses</taxon>
        <taxon>Varidnaviria</taxon>
        <taxon>Bamfordvirae</taxon>
        <taxon>Nucleocytoviricota</taxon>
        <taxon>Megaviricetes</taxon>
        <taxon>Imitervirales</taxon>
        <taxon>Mimiviridae</taxon>
        <taxon>Megamimivirinae</taxon>
        <taxon>Tupanvirus</taxon>
        <taxon>Tupanvirus salinum</taxon>
    </lineage>
</organism>
<dbReference type="KEGG" id="vg:80519081"/>
<sequence>MEAPRNIIMHHGNIIVVPDLEASIRDYVSFQVVYDNDTTIDMYDDDHPTQLKFYAYRRIVVYSLIVNIVWHGGYSFDHEEDMYNICSVLTRKRWIHNNKTQISFSRNDVISVLLAVDSGMEPMLFLRHVEDPFSVQEYQDVFKPWQVNLFSADDYNGMTASDVSCILERFDFKPVNDDVLFSHCQTSAFLPDNAYIYPDDDLDFQPHCHLYDFEPKVSRKRVRNRSSASRQMILRKRISRSRTLSRNRLAGLRQVTLLGS</sequence>
<name>A0A6N1NMJ3_9VIRU</name>
<protein>
    <submittedName>
        <fullName evidence="1">Putative orfan</fullName>
    </submittedName>
</protein>
<dbReference type="GeneID" id="80519081"/>
<dbReference type="RefSeq" id="YP_010782317.1">
    <property type="nucleotide sequence ID" value="NC_075039.1"/>
</dbReference>
<reference evidence="1" key="1">
    <citation type="submission" date="2017-01" db="EMBL/GenBank/DDBJ databases">
        <authorList>
            <person name="Assis F.L."/>
            <person name="Abrahao J.S."/>
            <person name="Silva L."/>
            <person name="Khalil J.B."/>
            <person name="Rodrigues R."/>
            <person name="Silva L.S."/>
            <person name="Arantes T."/>
            <person name="Boratto P."/>
            <person name="Andrade M."/>
            <person name="Kroon E.G."/>
            <person name="Ribeiro B."/>
            <person name="Bergier I."/>
            <person name="Seligmann H."/>
            <person name="Ghigo E."/>
            <person name="Colson P."/>
            <person name="Levasseur A."/>
            <person name="Raoult D."/>
            <person name="Scola B.L."/>
        </authorList>
    </citation>
    <scope>NUCLEOTIDE SEQUENCE</scope>
    <source>
        <strain evidence="1">Soda lake</strain>
    </source>
</reference>
<accession>A0A6N1NMJ3</accession>
<dbReference type="EMBL" id="KY523104">
    <property type="protein sequence ID" value="QKU35644.1"/>
    <property type="molecule type" value="Genomic_DNA"/>
</dbReference>